<dbReference type="EMBL" id="LR797824">
    <property type="protein sequence ID" value="CAB4241530.1"/>
    <property type="molecule type" value="Genomic_DNA"/>
</dbReference>
<proteinExistence type="predicted"/>
<evidence type="ECO:0008006" key="3">
    <source>
        <dbReference type="Google" id="ProtNLM"/>
    </source>
</evidence>
<sequence length="287" mass="33414">MADEFTAPGVDRVSKETSDKKNVITESKENLTKLRAFEAKSNFLNSNTVYTELEKAYGKYLFMPFAVPTILPADLEKFVHFFYKHAKHAGKDKEDLSTGTFKPTRKTYRTIDSHSPGWTPVWSLNTVADVYTEFPELFEQIHDYMPWVGDKDFRWNMWSSANDVPAHRDHTSMVDLPSAMRIKLYDTNPEETLSLLTDPIKEHTNQYVPLPTLTDTNSFTWNNLRTKHKSFKQQGGDKILFIWREKLITPLQVNQFVDLLDRSIEKYKDTNQIWVDTNPATDYLNLD</sequence>
<organism evidence="2">
    <name type="scientific">uncultured Caudovirales phage</name>
    <dbReference type="NCBI Taxonomy" id="2100421"/>
    <lineage>
        <taxon>Viruses</taxon>
        <taxon>Duplodnaviria</taxon>
        <taxon>Heunggongvirae</taxon>
        <taxon>Uroviricota</taxon>
        <taxon>Caudoviricetes</taxon>
        <taxon>Peduoviridae</taxon>
        <taxon>Maltschvirus</taxon>
        <taxon>Maltschvirus maltsch</taxon>
    </lineage>
</organism>
<evidence type="ECO:0000256" key="1">
    <source>
        <dbReference type="SAM" id="MobiDB-lite"/>
    </source>
</evidence>
<gene>
    <name evidence="2" type="ORF">UFOVP71_68</name>
</gene>
<reference evidence="2" key="1">
    <citation type="submission" date="2020-05" db="EMBL/GenBank/DDBJ databases">
        <authorList>
            <person name="Chiriac C."/>
            <person name="Salcher M."/>
            <person name="Ghai R."/>
            <person name="Kavagutti S V."/>
        </authorList>
    </citation>
    <scope>NUCLEOTIDE SEQUENCE</scope>
</reference>
<accession>A0A6J5TD36</accession>
<protein>
    <recommendedName>
        <fullName evidence="3">Phytanoyl-CoA dioxygenase</fullName>
    </recommendedName>
</protein>
<name>A0A6J5TD36_9CAUD</name>
<feature type="compositionally biased region" description="Basic and acidic residues" evidence="1">
    <location>
        <begin position="12"/>
        <end position="21"/>
    </location>
</feature>
<feature type="region of interest" description="Disordered" evidence="1">
    <location>
        <begin position="1"/>
        <end position="21"/>
    </location>
</feature>
<evidence type="ECO:0000313" key="2">
    <source>
        <dbReference type="EMBL" id="CAB4241530.1"/>
    </source>
</evidence>